<keyword evidence="1" id="KW-0472">Membrane</keyword>
<gene>
    <name evidence="2" type="ORF">SAMN04488556_3577</name>
</gene>
<reference evidence="3" key="1">
    <citation type="submission" date="2016-10" db="EMBL/GenBank/DDBJ databases">
        <authorList>
            <person name="Varghese N."/>
            <person name="Submissions S."/>
        </authorList>
    </citation>
    <scope>NUCLEOTIDE SEQUENCE [LARGE SCALE GENOMIC DNA]</scope>
    <source>
        <strain evidence="3">DSM 22427</strain>
    </source>
</reference>
<dbReference type="Pfam" id="PF10066">
    <property type="entry name" value="DUF2304"/>
    <property type="match status" value="1"/>
</dbReference>
<keyword evidence="1" id="KW-1133">Transmembrane helix</keyword>
<keyword evidence="1" id="KW-0812">Transmembrane</keyword>
<dbReference type="InterPro" id="IPR019277">
    <property type="entry name" value="DUF2304"/>
</dbReference>
<evidence type="ECO:0000256" key="1">
    <source>
        <dbReference type="SAM" id="Phobius"/>
    </source>
</evidence>
<dbReference type="OrthoDB" id="231625at2157"/>
<feature type="transmembrane region" description="Helical" evidence="1">
    <location>
        <begin position="72"/>
        <end position="89"/>
    </location>
</feature>
<feature type="transmembrane region" description="Helical" evidence="1">
    <location>
        <begin position="6"/>
        <end position="26"/>
    </location>
</feature>
<keyword evidence="3" id="KW-1185">Reference proteome</keyword>
<evidence type="ECO:0000313" key="3">
    <source>
        <dbReference type="Proteomes" id="UP000199199"/>
    </source>
</evidence>
<accession>A0A1I6U6B9</accession>
<feature type="transmembrane region" description="Helical" evidence="1">
    <location>
        <begin position="33"/>
        <end position="52"/>
    </location>
</feature>
<dbReference type="RefSeq" id="WP_092906601.1">
    <property type="nucleotide sequence ID" value="NZ_FOZS01000004.1"/>
</dbReference>
<name>A0A1I6U6B9_9EURY</name>
<evidence type="ECO:0000313" key="2">
    <source>
        <dbReference type="EMBL" id="SFS96807.1"/>
    </source>
</evidence>
<evidence type="ECO:0008006" key="4">
    <source>
        <dbReference type="Google" id="ProtNLM"/>
    </source>
</evidence>
<organism evidence="2 3">
    <name type="scientific">Halostagnicola kamekurae</name>
    <dbReference type="NCBI Taxonomy" id="619731"/>
    <lineage>
        <taxon>Archaea</taxon>
        <taxon>Methanobacteriati</taxon>
        <taxon>Methanobacteriota</taxon>
        <taxon>Stenosarchaea group</taxon>
        <taxon>Halobacteria</taxon>
        <taxon>Halobacteriales</taxon>
        <taxon>Natrialbaceae</taxon>
        <taxon>Halostagnicola</taxon>
    </lineage>
</organism>
<dbReference type="AlphaFoldDB" id="A0A1I6U6B9"/>
<proteinExistence type="predicted"/>
<dbReference type="EMBL" id="FOZS01000004">
    <property type="protein sequence ID" value="SFS96807.1"/>
    <property type="molecule type" value="Genomic_DNA"/>
</dbReference>
<protein>
    <recommendedName>
        <fullName evidence="4">DUF2304 domain-containing protein</fullName>
    </recommendedName>
</protein>
<dbReference type="Proteomes" id="UP000199199">
    <property type="component" value="Unassembled WGS sequence"/>
</dbReference>
<sequence>MVEYTFVNVIAVLVGLVFLANGLYIVREGREAIFLFLMSLVVGTGLIVVGLYPDLFQFIATLLGLELKARAILVISNLTLFVVVTYLLNRIGRLYDKLSRLNEQVSYLRTELEEMDD</sequence>